<proteinExistence type="predicted"/>
<evidence type="ECO:0000259" key="8">
    <source>
        <dbReference type="PROSITE" id="PS51864"/>
    </source>
</evidence>
<name>A0AAD5WKB8_PARTN</name>
<keyword evidence="5 6" id="KW-0482">Metalloprotease</keyword>
<dbReference type="PRINTS" id="PR00480">
    <property type="entry name" value="ASTACIN"/>
</dbReference>
<dbReference type="PANTHER" id="PTHR10127:SF780">
    <property type="entry name" value="METALLOENDOPEPTIDASE"/>
    <property type="match status" value="1"/>
</dbReference>
<dbReference type="GO" id="GO:0006508">
    <property type="term" value="P:proteolysis"/>
    <property type="evidence" value="ECO:0007669"/>
    <property type="project" value="UniProtKB-KW"/>
</dbReference>
<keyword evidence="3 6" id="KW-0378">Hydrolase</keyword>
<dbReference type="Proteomes" id="UP001196413">
    <property type="component" value="Unassembled WGS sequence"/>
</dbReference>
<sequence length="78" mass="9131">MGPIAESEEWWIRHSLKKKNGYRPNKAQIFEGIIAHELTHALGFFHEHSSTDRDRYVDIQEDNIRPAILNSLTVFLQN</sequence>
<protein>
    <recommendedName>
        <fullName evidence="7">Metalloendopeptidase</fullName>
        <ecNumber evidence="7">3.4.24.-</ecNumber>
    </recommendedName>
</protein>
<evidence type="ECO:0000256" key="3">
    <source>
        <dbReference type="ARBA" id="ARBA00022801"/>
    </source>
</evidence>
<accession>A0AAD5WKB8</accession>
<feature type="binding site" evidence="6">
    <location>
        <position position="36"/>
    </location>
    <ligand>
        <name>Zn(2+)</name>
        <dbReference type="ChEBI" id="CHEBI:29105"/>
        <note>catalytic</note>
    </ligand>
</feature>
<comment type="caution">
    <text evidence="6">Lacks conserved residue(s) required for the propagation of feature annotation.</text>
</comment>
<dbReference type="PROSITE" id="PS51864">
    <property type="entry name" value="ASTACIN"/>
    <property type="match status" value="1"/>
</dbReference>
<dbReference type="PANTHER" id="PTHR10127">
    <property type="entry name" value="DISCOIDIN, CUB, EGF, LAMININ , AND ZINC METALLOPROTEASE DOMAIN CONTAINING"/>
    <property type="match status" value="1"/>
</dbReference>
<evidence type="ECO:0000313" key="9">
    <source>
        <dbReference type="EMBL" id="KAJ1373819.1"/>
    </source>
</evidence>
<dbReference type="InterPro" id="IPR024079">
    <property type="entry name" value="MetalloPept_cat_dom_sf"/>
</dbReference>
<keyword evidence="2 6" id="KW-0479">Metal-binding</keyword>
<gene>
    <name evidence="9" type="ORF">KIN20_036340</name>
</gene>
<dbReference type="Pfam" id="PF01400">
    <property type="entry name" value="Astacin"/>
    <property type="match status" value="1"/>
</dbReference>
<comment type="cofactor">
    <cofactor evidence="6 7">
        <name>Zn(2+)</name>
        <dbReference type="ChEBI" id="CHEBI:29105"/>
    </cofactor>
    <text evidence="6 7">Binds 1 zinc ion per subunit.</text>
</comment>
<evidence type="ECO:0000256" key="4">
    <source>
        <dbReference type="ARBA" id="ARBA00022833"/>
    </source>
</evidence>
<dbReference type="InterPro" id="IPR001506">
    <property type="entry name" value="Peptidase_M12A"/>
</dbReference>
<evidence type="ECO:0000256" key="2">
    <source>
        <dbReference type="ARBA" id="ARBA00022723"/>
    </source>
</evidence>
<feature type="active site" evidence="6">
    <location>
        <position position="37"/>
    </location>
</feature>
<evidence type="ECO:0000256" key="6">
    <source>
        <dbReference type="PROSITE-ProRule" id="PRU01211"/>
    </source>
</evidence>
<keyword evidence="4 6" id="KW-0862">Zinc</keyword>
<dbReference type="AlphaFoldDB" id="A0AAD5WKB8"/>
<reference evidence="9" key="1">
    <citation type="submission" date="2021-06" db="EMBL/GenBank/DDBJ databases">
        <title>Parelaphostrongylus tenuis whole genome reference sequence.</title>
        <authorList>
            <person name="Garwood T.J."/>
            <person name="Larsen P.A."/>
            <person name="Fountain-Jones N.M."/>
            <person name="Garbe J.R."/>
            <person name="Macchietto M.G."/>
            <person name="Kania S.A."/>
            <person name="Gerhold R.W."/>
            <person name="Richards J.E."/>
            <person name="Wolf T.M."/>
        </authorList>
    </citation>
    <scope>NUCLEOTIDE SEQUENCE</scope>
    <source>
        <strain evidence="9">MNPRO001-30</strain>
        <tissue evidence="9">Meninges</tissue>
    </source>
</reference>
<evidence type="ECO:0000313" key="10">
    <source>
        <dbReference type="Proteomes" id="UP001196413"/>
    </source>
</evidence>
<dbReference type="Gene3D" id="3.40.390.10">
    <property type="entry name" value="Collagenase (Catalytic Domain)"/>
    <property type="match status" value="1"/>
</dbReference>
<keyword evidence="1 6" id="KW-0645">Protease</keyword>
<comment type="caution">
    <text evidence="9">The sequence shown here is derived from an EMBL/GenBank/DDBJ whole genome shotgun (WGS) entry which is preliminary data.</text>
</comment>
<dbReference type="GO" id="GO:0008270">
    <property type="term" value="F:zinc ion binding"/>
    <property type="evidence" value="ECO:0007669"/>
    <property type="project" value="UniProtKB-UniRule"/>
</dbReference>
<evidence type="ECO:0000256" key="1">
    <source>
        <dbReference type="ARBA" id="ARBA00022670"/>
    </source>
</evidence>
<dbReference type="GO" id="GO:0004222">
    <property type="term" value="F:metalloendopeptidase activity"/>
    <property type="evidence" value="ECO:0007669"/>
    <property type="project" value="UniProtKB-UniRule"/>
</dbReference>
<keyword evidence="10" id="KW-1185">Reference proteome</keyword>
<feature type="binding site" evidence="6">
    <location>
        <position position="40"/>
    </location>
    <ligand>
        <name>Zn(2+)</name>
        <dbReference type="ChEBI" id="CHEBI:29105"/>
        <note>catalytic</note>
    </ligand>
</feature>
<evidence type="ECO:0000256" key="7">
    <source>
        <dbReference type="RuleBase" id="RU361183"/>
    </source>
</evidence>
<feature type="domain" description="Peptidase M12A" evidence="8">
    <location>
        <begin position="1"/>
        <end position="78"/>
    </location>
</feature>
<evidence type="ECO:0000256" key="5">
    <source>
        <dbReference type="ARBA" id="ARBA00023049"/>
    </source>
</evidence>
<organism evidence="9 10">
    <name type="scientific">Parelaphostrongylus tenuis</name>
    <name type="common">Meningeal worm</name>
    <dbReference type="NCBI Taxonomy" id="148309"/>
    <lineage>
        <taxon>Eukaryota</taxon>
        <taxon>Metazoa</taxon>
        <taxon>Ecdysozoa</taxon>
        <taxon>Nematoda</taxon>
        <taxon>Chromadorea</taxon>
        <taxon>Rhabditida</taxon>
        <taxon>Rhabditina</taxon>
        <taxon>Rhabditomorpha</taxon>
        <taxon>Strongyloidea</taxon>
        <taxon>Metastrongylidae</taxon>
        <taxon>Parelaphostrongylus</taxon>
    </lineage>
</organism>
<dbReference type="SUPFAM" id="SSF55486">
    <property type="entry name" value="Metalloproteases ('zincins'), catalytic domain"/>
    <property type="match status" value="1"/>
</dbReference>
<feature type="binding site" evidence="6">
    <location>
        <position position="46"/>
    </location>
    <ligand>
        <name>Zn(2+)</name>
        <dbReference type="ChEBI" id="CHEBI:29105"/>
        <note>catalytic</note>
    </ligand>
</feature>
<dbReference type="EMBL" id="JAHQIW010007352">
    <property type="protein sequence ID" value="KAJ1373819.1"/>
    <property type="molecule type" value="Genomic_DNA"/>
</dbReference>
<dbReference type="EC" id="3.4.24.-" evidence="7"/>